<organism evidence="5 6">
    <name type="scientific">Nothoprocta perdicaria</name>
    <name type="common">Chilean tinamou</name>
    <name type="synonym">Crypturus perdicarius</name>
    <dbReference type="NCBI Taxonomy" id="30464"/>
    <lineage>
        <taxon>Eukaryota</taxon>
        <taxon>Metazoa</taxon>
        <taxon>Chordata</taxon>
        <taxon>Craniata</taxon>
        <taxon>Vertebrata</taxon>
        <taxon>Euteleostomi</taxon>
        <taxon>Archelosauria</taxon>
        <taxon>Archosauria</taxon>
        <taxon>Dinosauria</taxon>
        <taxon>Saurischia</taxon>
        <taxon>Theropoda</taxon>
        <taxon>Coelurosauria</taxon>
        <taxon>Aves</taxon>
        <taxon>Palaeognathae</taxon>
        <taxon>Tinamiformes</taxon>
        <taxon>Tinamidae</taxon>
        <taxon>Nothoprocta</taxon>
    </lineage>
</organism>
<sequence length="251" mass="27028">KYLLGALALLALGLLLVPGPAESDVPRDVAGGQQEPPVPAGVTVSRGSTVQSRRGREAPSPFPPQQEPPPPEAGSPPSLQSMSLLLDRLAKENQDIRLMQAELQAHKEELQALLRRSEDEAAAAGCARKEGMEPVQRAQFLQLLQGFLERQGWGRHLAGVTARLDGAFGPDGTFAHDRLRFVDFVDDAEELLEELARREGGDEEAADGFEEFVLHGAARPRPPRAAAARGEGRGDVRGHAHHDHTPVATPL</sequence>
<feature type="compositionally biased region" description="Pro residues" evidence="3">
    <location>
        <begin position="60"/>
        <end position="74"/>
    </location>
</feature>
<name>A0A8C6ZPW0_NOTPE</name>
<dbReference type="GO" id="GO:0016020">
    <property type="term" value="C:membrane"/>
    <property type="evidence" value="ECO:0007669"/>
    <property type="project" value="TreeGrafter"/>
</dbReference>
<evidence type="ECO:0000256" key="3">
    <source>
        <dbReference type="SAM" id="MobiDB-lite"/>
    </source>
</evidence>
<evidence type="ECO:0008006" key="7">
    <source>
        <dbReference type="Google" id="ProtNLM"/>
    </source>
</evidence>
<protein>
    <recommendedName>
        <fullName evidence="7">PBIP1 protein</fullName>
    </recommendedName>
</protein>
<feature type="region of interest" description="Disordered" evidence="3">
    <location>
        <begin position="215"/>
        <end position="251"/>
    </location>
</feature>
<reference evidence="5" key="2">
    <citation type="submission" date="2025-09" db="UniProtKB">
        <authorList>
            <consortium name="Ensembl"/>
        </authorList>
    </citation>
    <scope>IDENTIFICATION</scope>
</reference>
<keyword evidence="4" id="KW-0732">Signal</keyword>
<dbReference type="InterPro" id="IPR051990">
    <property type="entry name" value="CCPG1/PBIP1"/>
</dbReference>
<keyword evidence="1 2" id="KW-0175">Coiled coil</keyword>
<accession>A0A8C6ZPW0</accession>
<dbReference type="PANTHER" id="PTHR28638:SF1">
    <property type="entry name" value="PRE-B-CELL LEUKEMIA TRANSCRIPTION FACTOR-INTERACTING PROTEIN 1"/>
    <property type="match status" value="1"/>
</dbReference>
<dbReference type="Ensembl" id="ENSNPET00000019433.1">
    <property type="protein sequence ID" value="ENSNPEP00000018946.1"/>
    <property type="gene ID" value="ENSNPEG00000014120.1"/>
</dbReference>
<proteinExistence type="predicted"/>
<evidence type="ECO:0000313" key="5">
    <source>
        <dbReference type="Ensembl" id="ENSNPEP00000018946.1"/>
    </source>
</evidence>
<keyword evidence="6" id="KW-1185">Reference proteome</keyword>
<feature type="compositionally biased region" description="Low complexity" evidence="3">
    <location>
        <begin position="216"/>
        <end position="229"/>
    </location>
</feature>
<reference evidence="5" key="1">
    <citation type="submission" date="2025-08" db="UniProtKB">
        <authorList>
            <consortium name="Ensembl"/>
        </authorList>
    </citation>
    <scope>IDENTIFICATION</scope>
</reference>
<evidence type="ECO:0000256" key="2">
    <source>
        <dbReference type="SAM" id="Coils"/>
    </source>
</evidence>
<evidence type="ECO:0000256" key="1">
    <source>
        <dbReference type="ARBA" id="ARBA00023054"/>
    </source>
</evidence>
<dbReference type="Proteomes" id="UP000694420">
    <property type="component" value="Unplaced"/>
</dbReference>
<evidence type="ECO:0000313" key="6">
    <source>
        <dbReference type="Proteomes" id="UP000694420"/>
    </source>
</evidence>
<dbReference type="AlphaFoldDB" id="A0A8C6ZPW0"/>
<feature type="region of interest" description="Disordered" evidence="3">
    <location>
        <begin position="21"/>
        <end position="79"/>
    </location>
</feature>
<feature type="coiled-coil region" evidence="2">
    <location>
        <begin position="89"/>
        <end position="123"/>
    </location>
</feature>
<dbReference type="PANTHER" id="PTHR28638">
    <property type="entry name" value="CELL CYCLE PROGRESSION PROTEIN 1"/>
    <property type="match status" value="1"/>
</dbReference>
<evidence type="ECO:0000256" key="4">
    <source>
        <dbReference type="SAM" id="SignalP"/>
    </source>
</evidence>
<feature type="signal peptide" evidence="4">
    <location>
        <begin position="1"/>
        <end position="23"/>
    </location>
</feature>
<feature type="chain" id="PRO_5034489295" description="PBIP1 protein" evidence="4">
    <location>
        <begin position="24"/>
        <end position="251"/>
    </location>
</feature>